<proteinExistence type="predicted"/>
<feature type="compositionally biased region" description="Polar residues" evidence="1">
    <location>
        <begin position="11"/>
        <end position="23"/>
    </location>
</feature>
<reference evidence="2" key="1">
    <citation type="submission" date="2022-06" db="EMBL/GenBank/DDBJ databases">
        <title>Alkalimarinus sp. nov., isolated from gut of a Alitta virens.</title>
        <authorList>
            <person name="Yang A.I."/>
            <person name="Shin N.-R."/>
        </authorList>
    </citation>
    <scope>NUCLEOTIDE SEQUENCE</scope>
    <source>
        <strain evidence="2">A2M4</strain>
    </source>
</reference>
<dbReference type="RefSeq" id="WP_265047464.1">
    <property type="nucleotide sequence ID" value="NZ_CP100390.1"/>
</dbReference>
<gene>
    <name evidence="2" type="ORF">NKI27_18340</name>
</gene>
<evidence type="ECO:0000313" key="2">
    <source>
        <dbReference type="EMBL" id="UZE95980.1"/>
    </source>
</evidence>
<organism evidence="2 3">
    <name type="scientific">Alkalimarinus alittae</name>
    <dbReference type="NCBI Taxonomy" id="2961619"/>
    <lineage>
        <taxon>Bacteria</taxon>
        <taxon>Pseudomonadati</taxon>
        <taxon>Pseudomonadota</taxon>
        <taxon>Gammaproteobacteria</taxon>
        <taxon>Alteromonadales</taxon>
        <taxon>Alteromonadaceae</taxon>
        <taxon>Alkalimarinus</taxon>
    </lineage>
</organism>
<name>A0ABY6N1S2_9ALTE</name>
<dbReference type="EMBL" id="CP100390">
    <property type="protein sequence ID" value="UZE95980.1"/>
    <property type="molecule type" value="Genomic_DNA"/>
</dbReference>
<accession>A0ABY6N1S2</accession>
<dbReference type="Proteomes" id="UP001163739">
    <property type="component" value="Chromosome"/>
</dbReference>
<protein>
    <submittedName>
        <fullName evidence="2">Uncharacterized protein</fullName>
    </submittedName>
</protein>
<evidence type="ECO:0000256" key="1">
    <source>
        <dbReference type="SAM" id="MobiDB-lite"/>
    </source>
</evidence>
<sequence>MTDKTNDETIESSNTGEVDTSKTVKAGCGIRYDPEVLGDDSGFDFSGVEKYKSALLGLDEPDD</sequence>
<keyword evidence="3" id="KW-1185">Reference proteome</keyword>
<evidence type="ECO:0000313" key="3">
    <source>
        <dbReference type="Proteomes" id="UP001163739"/>
    </source>
</evidence>
<feature type="region of interest" description="Disordered" evidence="1">
    <location>
        <begin position="1"/>
        <end position="25"/>
    </location>
</feature>